<feature type="transmembrane region" description="Helical" evidence="7">
    <location>
        <begin position="21"/>
        <end position="40"/>
    </location>
</feature>
<feature type="domain" description="Cation efflux protein transmembrane" evidence="8">
    <location>
        <begin position="32"/>
        <end position="223"/>
    </location>
</feature>
<dbReference type="PANTHER" id="PTHR43840">
    <property type="entry name" value="MITOCHONDRIAL METAL TRANSPORTER 1-RELATED"/>
    <property type="match status" value="1"/>
</dbReference>
<proteinExistence type="inferred from homology"/>
<dbReference type="Gene3D" id="3.30.70.1350">
    <property type="entry name" value="Cation efflux protein, cytoplasmic domain"/>
    <property type="match status" value="1"/>
</dbReference>
<dbReference type="PANTHER" id="PTHR43840:SF15">
    <property type="entry name" value="MITOCHONDRIAL METAL TRANSPORTER 1-RELATED"/>
    <property type="match status" value="1"/>
</dbReference>
<reference evidence="10 11" key="1">
    <citation type="submission" date="2016-11" db="EMBL/GenBank/DDBJ databases">
        <title>Description of two novel members of the family Erysipelotrichaceae: Ileibacterium lipovorans gen. nov., sp. nov. and Dubosiella newyorkensis, gen. nov., sp. nov.</title>
        <authorList>
            <person name="Cox L.M."/>
            <person name="Sohn J."/>
            <person name="Tyrrell K.L."/>
            <person name="Citron D.M."/>
            <person name="Lawson P.A."/>
            <person name="Patel N.B."/>
            <person name="Iizumi T."/>
            <person name="Perez-Perez G.I."/>
            <person name="Goldstein E.J."/>
            <person name="Blaser M.J."/>
        </authorList>
    </citation>
    <scope>NUCLEOTIDE SEQUENCE [LARGE SCALE GENOMIC DNA]</scope>
    <source>
        <strain evidence="10 11">NYU-BL-A3</strain>
    </source>
</reference>
<evidence type="ECO:0000313" key="11">
    <source>
        <dbReference type="Proteomes" id="UP000186341"/>
    </source>
</evidence>
<evidence type="ECO:0000259" key="8">
    <source>
        <dbReference type="Pfam" id="PF01545"/>
    </source>
</evidence>
<feature type="transmembrane region" description="Helical" evidence="7">
    <location>
        <begin position="92"/>
        <end position="112"/>
    </location>
</feature>
<dbReference type="Proteomes" id="UP000186341">
    <property type="component" value="Unassembled WGS sequence"/>
</dbReference>
<dbReference type="FunFam" id="1.20.1510.10:FF:000006">
    <property type="entry name" value="Divalent cation efflux transporter"/>
    <property type="match status" value="1"/>
</dbReference>
<evidence type="ECO:0000256" key="2">
    <source>
        <dbReference type="ARBA" id="ARBA00008114"/>
    </source>
</evidence>
<dbReference type="Pfam" id="PF01545">
    <property type="entry name" value="Cation_efflux"/>
    <property type="match status" value="1"/>
</dbReference>
<keyword evidence="5 7" id="KW-1133">Transmembrane helix</keyword>
<evidence type="ECO:0000256" key="1">
    <source>
        <dbReference type="ARBA" id="ARBA00004141"/>
    </source>
</evidence>
<evidence type="ECO:0000256" key="4">
    <source>
        <dbReference type="ARBA" id="ARBA00022692"/>
    </source>
</evidence>
<dbReference type="AlphaFoldDB" id="A0A1U7NJB4"/>
<feature type="domain" description="Cation efflux protein cytoplasmic" evidence="9">
    <location>
        <begin position="232"/>
        <end position="303"/>
    </location>
</feature>
<comment type="similarity">
    <text evidence="2">Belongs to the cation diffusion facilitator (CDF) transporter (TC 2.A.4) family.</text>
</comment>
<dbReference type="InterPro" id="IPR027470">
    <property type="entry name" value="Cation_efflux_CTD"/>
</dbReference>
<dbReference type="InterPro" id="IPR050291">
    <property type="entry name" value="CDF_Transporter"/>
</dbReference>
<comment type="caution">
    <text evidence="10">The sequence shown here is derived from an EMBL/GenBank/DDBJ whole genome shotgun (WGS) entry which is preliminary data.</text>
</comment>
<evidence type="ECO:0000256" key="7">
    <source>
        <dbReference type="SAM" id="Phobius"/>
    </source>
</evidence>
<evidence type="ECO:0000256" key="3">
    <source>
        <dbReference type="ARBA" id="ARBA00022448"/>
    </source>
</evidence>
<comment type="subcellular location">
    <subcellularLocation>
        <location evidence="1">Membrane</location>
        <topology evidence="1">Multi-pass membrane protein</topology>
    </subcellularLocation>
</comment>
<organism evidence="10 11">
    <name type="scientific">Ileibacterium valens</name>
    <dbReference type="NCBI Taxonomy" id="1862668"/>
    <lineage>
        <taxon>Bacteria</taxon>
        <taxon>Bacillati</taxon>
        <taxon>Bacillota</taxon>
        <taxon>Erysipelotrichia</taxon>
        <taxon>Erysipelotrichales</taxon>
        <taxon>Erysipelotrichaceae</taxon>
        <taxon>Ileibacterium</taxon>
    </lineage>
</organism>
<dbReference type="GeneID" id="82201697"/>
<keyword evidence="6 7" id="KW-0472">Membrane</keyword>
<evidence type="ECO:0000256" key="5">
    <source>
        <dbReference type="ARBA" id="ARBA00022989"/>
    </source>
</evidence>
<feature type="transmembrane region" description="Helical" evidence="7">
    <location>
        <begin position="197"/>
        <end position="215"/>
    </location>
</feature>
<keyword evidence="4 7" id="KW-0812">Transmembrane</keyword>
<dbReference type="OrthoDB" id="9806522at2"/>
<dbReference type="GO" id="GO:0008324">
    <property type="term" value="F:monoatomic cation transmembrane transporter activity"/>
    <property type="evidence" value="ECO:0007669"/>
    <property type="project" value="InterPro"/>
</dbReference>
<dbReference type="SUPFAM" id="SSF161111">
    <property type="entry name" value="Cation efflux protein transmembrane domain-like"/>
    <property type="match status" value="1"/>
</dbReference>
<dbReference type="NCBIfam" id="TIGR01297">
    <property type="entry name" value="CDF"/>
    <property type="match status" value="1"/>
</dbReference>
<dbReference type="InterPro" id="IPR027469">
    <property type="entry name" value="Cation_efflux_TMD_sf"/>
</dbReference>
<dbReference type="InterPro" id="IPR002524">
    <property type="entry name" value="Cation_efflux"/>
</dbReference>
<protein>
    <submittedName>
        <fullName evidence="10">Uncharacterized protein</fullName>
    </submittedName>
</protein>
<dbReference type="RefSeq" id="WP_075817365.1">
    <property type="nucleotide sequence ID" value="NZ_CAJUTZ010000166.1"/>
</dbReference>
<dbReference type="SUPFAM" id="SSF160240">
    <property type="entry name" value="Cation efflux protein cytoplasmic domain-like"/>
    <property type="match status" value="1"/>
</dbReference>
<accession>A0A1U7NJB4</accession>
<gene>
    <name evidence="10" type="ORF">BO222_00335</name>
</gene>
<dbReference type="InterPro" id="IPR058533">
    <property type="entry name" value="Cation_efflux_TM"/>
</dbReference>
<dbReference type="EMBL" id="MPJW01000017">
    <property type="protein sequence ID" value="OLU43233.1"/>
    <property type="molecule type" value="Genomic_DNA"/>
</dbReference>
<feature type="transmembrane region" description="Helical" evidence="7">
    <location>
        <begin position="132"/>
        <end position="152"/>
    </location>
</feature>
<evidence type="ECO:0000313" key="10">
    <source>
        <dbReference type="EMBL" id="OLU43233.1"/>
    </source>
</evidence>
<keyword evidence="3" id="KW-0813">Transport</keyword>
<sequence length="388" mass="44242">MIAWLIKRFVPNYEDKDSSKVRYAICRLCGVVGIFLNVLLFASKYLVGLLVGSVAIKADAINNLTDAVNNIVSIVSFYLAEKPADKEHPYGHERTETITALFMGVLIAWLGIEMFRQSLDKIIHNQVPVFEWSSVIVLVMSIVVKLIMYSYNNKYAKIYHSELLKANAIDSRNDTLGTLLVLGSAVISPFIHYDLDGVIGIVVSGIILVSAYDLMKEVINSLLGEAPNTSRMNELIDEILEEPMVMDIHDVIFHSYGPNKTYATAHVEVDGNLSLVGVHNRIDDIERRVQKKMNIDLVIHVDPVLLNDEQTIEAEELFDSTIESCCKDWGMHDFRIEPIRDDLTRVYFDLVIPYEDKRSEEEVIRLIQKKLKEPEKWEIVIRMEHPYS</sequence>
<evidence type="ECO:0000259" key="9">
    <source>
        <dbReference type="Pfam" id="PF16916"/>
    </source>
</evidence>
<dbReference type="InterPro" id="IPR036837">
    <property type="entry name" value="Cation_efflux_CTD_sf"/>
</dbReference>
<dbReference type="GO" id="GO:0016020">
    <property type="term" value="C:membrane"/>
    <property type="evidence" value="ECO:0007669"/>
    <property type="project" value="UniProtKB-SubCell"/>
</dbReference>
<dbReference type="Pfam" id="PF16916">
    <property type="entry name" value="ZT_dimer"/>
    <property type="match status" value="1"/>
</dbReference>
<name>A0A1U7NJB4_9FIRM</name>
<keyword evidence="11" id="KW-1185">Reference proteome</keyword>
<evidence type="ECO:0000256" key="6">
    <source>
        <dbReference type="ARBA" id="ARBA00023136"/>
    </source>
</evidence>
<dbReference type="Gene3D" id="1.20.1510.10">
    <property type="entry name" value="Cation efflux protein transmembrane domain"/>
    <property type="match status" value="1"/>
</dbReference>